<evidence type="ECO:0000313" key="1">
    <source>
        <dbReference type="EMBL" id="CAI5799285.1"/>
    </source>
</evidence>
<protein>
    <submittedName>
        <fullName evidence="1">Uncharacterized protein</fullName>
    </submittedName>
</protein>
<accession>A0AA35PV49</accession>
<evidence type="ECO:0000313" key="2">
    <source>
        <dbReference type="Proteomes" id="UP001178461"/>
    </source>
</evidence>
<reference evidence="1" key="1">
    <citation type="submission" date="2022-12" db="EMBL/GenBank/DDBJ databases">
        <authorList>
            <person name="Alioto T."/>
            <person name="Alioto T."/>
            <person name="Gomez Garrido J."/>
        </authorList>
    </citation>
    <scope>NUCLEOTIDE SEQUENCE</scope>
</reference>
<proteinExistence type="predicted"/>
<dbReference type="EMBL" id="OX395145">
    <property type="protein sequence ID" value="CAI5799285.1"/>
    <property type="molecule type" value="Genomic_DNA"/>
</dbReference>
<keyword evidence="2" id="KW-1185">Reference proteome</keyword>
<organism evidence="1 2">
    <name type="scientific">Podarcis lilfordi</name>
    <name type="common">Lilford's wall lizard</name>
    <dbReference type="NCBI Taxonomy" id="74358"/>
    <lineage>
        <taxon>Eukaryota</taxon>
        <taxon>Metazoa</taxon>
        <taxon>Chordata</taxon>
        <taxon>Craniata</taxon>
        <taxon>Vertebrata</taxon>
        <taxon>Euteleostomi</taxon>
        <taxon>Lepidosauria</taxon>
        <taxon>Squamata</taxon>
        <taxon>Bifurcata</taxon>
        <taxon>Unidentata</taxon>
        <taxon>Episquamata</taxon>
        <taxon>Laterata</taxon>
        <taxon>Lacertibaenia</taxon>
        <taxon>Lacertidae</taxon>
        <taxon>Podarcis</taxon>
    </lineage>
</organism>
<gene>
    <name evidence="1" type="ORF">PODLI_1B013341</name>
</gene>
<dbReference type="Proteomes" id="UP001178461">
    <property type="component" value="Chromosome W"/>
</dbReference>
<name>A0AA35PV49_9SAUR</name>
<sequence>MQAQDGAAAGVLAAAAKELRRDQRAIAHLVMAIDEAQMVYIDHATYAHEVWGALQRVHQQDMAGARIHVIRQLFDLRLQPGGCVREHISQMLALFNRLRQLQIPFTEQQKVFILLSSLDSSYQTLSHTLEAIPAQELDLEYVSGRLQDEQDKRLREKGRAAKGVALCPGVGVQKMLRARCKLLQRGGATFATQTNICREIASGSSPIATERSKAEHVVGEEAW</sequence>
<dbReference type="AlphaFoldDB" id="A0AA35PV49"/>
<dbReference type="Pfam" id="PF14223">
    <property type="entry name" value="Retrotran_gag_2"/>
    <property type="match status" value="1"/>
</dbReference>